<feature type="region of interest" description="Disordered" evidence="1">
    <location>
        <begin position="13"/>
        <end position="82"/>
    </location>
</feature>
<sequence>CWPLLRFCRLRPLPRRMTSRPPPGPTTCSAVWPPTATRGSRSSAAPAASMRSPSNCPMPVTRLPRPLSGCRRATSASAPPNSVIRRIFAPRSRSCAGPRQRRPCAASS</sequence>
<protein>
    <submittedName>
        <fullName evidence="2">Uncharacterized protein</fullName>
    </submittedName>
</protein>
<feature type="region of interest" description="Disordered" evidence="1">
    <location>
        <begin position="89"/>
        <end position="108"/>
    </location>
</feature>
<dbReference type="AlphaFoldDB" id="A0A6J4JWP1"/>
<dbReference type="EMBL" id="CADCTD010000190">
    <property type="protein sequence ID" value="CAA9289624.1"/>
    <property type="molecule type" value="Genomic_DNA"/>
</dbReference>
<reference evidence="2" key="1">
    <citation type="submission" date="2020-02" db="EMBL/GenBank/DDBJ databases">
        <authorList>
            <person name="Meier V. D."/>
        </authorList>
    </citation>
    <scope>NUCLEOTIDE SEQUENCE</scope>
    <source>
        <strain evidence="2">AVDCRST_MAG27</strain>
    </source>
</reference>
<feature type="non-terminal residue" evidence="2">
    <location>
        <position position="1"/>
    </location>
</feature>
<evidence type="ECO:0000256" key="1">
    <source>
        <dbReference type="SAM" id="MobiDB-lite"/>
    </source>
</evidence>
<gene>
    <name evidence="2" type="ORF">AVDCRST_MAG27-4588</name>
</gene>
<organism evidence="2">
    <name type="scientific">uncultured Craurococcus sp</name>
    <dbReference type="NCBI Taxonomy" id="1135998"/>
    <lineage>
        <taxon>Bacteria</taxon>
        <taxon>Pseudomonadati</taxon>
        <taxon>Pseudomonadota</taxon>
        <taxon>Alphaproteobacteria</taxon>
        <taxon>Acetobacterales</taxon>
        <taxon>Acetobacteraceae</taxon>
        <taxon>Craurococcus</taxon>
        <taxon>environmental samples</taxon>
    </lineage>
</organism>
<feature type="compositionally biased region" description="Low complexity" evidence="1">
    <location>
        <begin position="34"/>
        <end position="54"/>
    </location>
</feature>
<accession>A0A6J4JWP1</accession>
<feature type="non-terminal residue" evidence="2">
    <location>
        <position position="108"/>
    </location>
</feature>
<evidence type="ECO:0000313" key="2">
    <source>
        <dbReference type="EMBL" id="CAA9289624.1"/>
    </source>
</evidence>
<proteinExistence type="predicted"/>
<name>A0A6J4JWP1_9PROT</name>